<dbReference type="PROSITE" id="PS50943">
    <property type="entry name" value="HTH_CROC1"/>
    <property type="match status" value="1"/>
</dbReference>
<dbReference type="EMBL" id="CP059052">
    <property type="protein sequence ID" value="QLJ12634.1"/>
    <property type="molecule type" value="Genomic_DNA"/>
</dbReference>
<dbReference type="RefSeq" id="WP_180688496.1">
    <property type="nucleotide sequence ID" value="NZ_CP059052.1"/>
</dbReference>
<sequence length="168" mass="18669">MALSSFLGVPMSLRISIAAVLRLAKRAKGLKNEDFQNHLDPKHVNNLENAKVNPSLEILEAVAKPLELDPLALIIFAACMDRDEPFEKVMADLKAGVDQLNAWGIAERFNDEFSAGALIPRVSGAQRTKEKTEAILRCKRQGLNQKETSLKLNIPTSTVHRIWNLSLE</sequence>
<evidence type="ECO:0000313" key="3">
    <source>
        <dbReference type="Proteomes" id="UP000510934"/>
    </source>
</evidence>
<accession>A0A7D5VWV7</accession>
<gene>
    <name evidence="2" type="ORF">H0H12_19555</name>
</gene>
<proteinExistence type="predicted"/>
<dbReference type="InterPro" id="IPR001387">
    <property type="entry name" value="Cro/C1-type_HTH"/>
</dbReference>
<organism evidence="2 3">
    <name type="scientific">Pseudomonas putida</name>
    <name type="common">Arthrobacter siderocapsulatus</name>
    <dbReference type="NCBI Taxonomy" id="303"/>
    <lineage>
        <taxon>Bacteria</taxon>
        <taxon>Pseudomonadati</taxon>
        <taxon>Pseudomonadota</taxon>
        <taxon>Gammaproteobacteria</taxon>
        <taxon>Pseudomonadales</taxon>
        <taxon>Pseudomonadaceae</taxon>
        <taxon>Pseudomonas</taxon>
    </lineage>
</organism>
<dbReference type="Gene3D" id="1.10.260.40">
    <property type="entry name" value="lambda repressor-like DNA-binding domains"/>
    <property type="match status" value="1"/>
</dbReference>
<dbReference type="InterPro" id="IPR010982">
    <property type="entry name" value="Lambda_DNA-bd_dom_sf"/>
</dbReference>
<feature type="domain" description="HTH cro/C1-type" evidence="1">
    <location>
        <begin position="38"/>
        <end position="73"/>
    </location>
</feature>
<evidence type="ECO:0000313" key="2">
    <source>
        <dbReference type="EMBL" id="QLJ12634.1"/>
    </source>
</evidence>
<protein>
    <submittedName>
        <fullName evidence="2">Helix-turn-helix transcriptional regulator</fullName>
    </submittedName>
</protein>
<evidence type="ECO:0000259" key="1">
    <source>
        <dbReference type="PROSITE" id="PS50943"/>
    </source>
</evidence>
<dbReference type="Proteomes" id="UP000510934">
    <property type="component" value="Chromosome"/>
</dbReference>
<reference evidence="2 3" key="1">
    <citation type="journal article" date="2009" name="Mikrobiologiia">
        <title>[Phenanthren biodegradation and interaction of Pseudomonas putida BS3701 and Burkholderia sp.BS3702 in plant rhizosphere].</title>
        <authorList>
            <person name="Ovchinnikova A.A."/>
            <person name="Vetrova A.A."/>
            <person name="Filonov A.E."/>
            <person name="Boronin A.M."/>
        </authorList>
    </citation>
    <scope>NUCLEOTIDE SEQUENCE [LARGE SCALE GENOMIC DNA]</scope>
    <source>
        <strain evidence="2 3">BS3701</strain>
    </source>
</reference>
<dbReference type="AlphaFoldDB" id="A0A7D5VWV7"/>
<dbReference type="SUPFAM" id="SSF47413">
    <property type="entry name" value="lambda repressor-like DNA-binding domains"/>
    <property type="match status" value="1"/>
</dbReference>
<name>A0A7D5VWV7_PSEPU</name>
<dbReference type="CDD" id="cd00093">
    <property type="entry name" value="HTH_XRE"/>
    <property type="match status" value="1"/>
</dbReference>
<dbReference type="GO" id="GO:0003677">
    <property type="term" value="F:DNA binding"/>
    <property type="evidence" value="ECO:0007669"/>
    <property type="project" value="InterPro"/>
</dbReference>